<dbReference type="InterPro" id="IPR046868">
    <property type="entry name" value="BAR_4"/>
</dbReference>
<feature type="domain" description="PH" evidence="1">
    <location>
        <begin position="279"/>
        <end position="403"/>
    </location>
</feature>
<reference evidence="2" key="1">
    <citation type="submission" date="2020-05" db="EMBL/GenBank/DDBJ databases">
        <title>Phylogenomic resolution of chytrid fungi.</title>
        <authorList>
            <person name="Stajich J.E."/>
            <person name="Amses K."/>
            <person name="Simmons R."/>
            <person name="Seto K."/>
            <person name="Myers J."/>
            <person name="Bonds A."/>
            <person name="Quandt C.A."/>
            <person name="Barry K."/>
            <person name="Liu P."/>
            <person name="Grigoriev I."/>
            <person name="Longcore J.E."/>
            <person name="James T.Y."/>
        </authorList>
    </citation>
    <scope>NUCLEOTIDE SEQUENCE</scope>
    <source>
        <strain evidence="2">JEL0476</strain>
    </source>
</reference>
<keyword evidence="3" id="KW-1185">Reference proteome</keyword>
<evidence type="ECO:0000313" key="2">
    <source>
        <dbReference type="EMBL" id="KAJ3221134.1"/>
    </source>
</evidence>
<dbReference type="InterPro" id="IPR001849">
    <property type="entry name" value="PH_domain"/>
</dbReference>
<proteinExistence type="predicted"/>
<dbReference type="PROSITE" id="PS50003">
    <property type="entry name" value="PH_DOMAIN"/>
    <property type="match status" value="1"/>
</dbReference>
<organism evidence="2 3">
    <name type="scientific">Clydaea vesicula</name>
    <dbReference type="NCBI Taxonomy" id="447962"/>
    <lineage>
        <taxon>Eukaryota</taxon>
        <taxon>Fungi</taxon>
        <taxon>Fungi incertae sedis</taxon>
        <taxon>Chytridiomycota</taxon>
        <taxon>Chytridiomycota incertae sedis</taxon>
        <taxon>Chytridiomycetes</taxon>
        <taxon>Lobulomycetales</taxon>
        <taxon>Lobulomycetaceae</taxon>
        <taxon>Clydaea</taxon>
    </lineage>
</organism>
<dbReference type="SMART" id="SM00233">
    <property type="entry name" value="PH"/>
    <property type="match status" value="1"/>
</dbReference>
<dbReference type="SUPFAM" id="SSF50729">
    <property type="entry name" value="PH domain-like"/>
    <property type="match status" value="1"/>
</dbReference>
<dbReference type="Gene3D" id="2.30.29.30">
    <property type="entry name" value="Pleckstrin-homology domain (PH domain)/Phosphotyrosine-binding domain (PTB)"/>
    <property type="match status" value="1"/>
</dbReference>
<dbReference type="PANTHER" id="PTHR31941">
    <property type="entry name" value="CYTOSKELETAL SIGNALING PROTEIN SLM1"/>
    <property type="match status" value="1"/>
</dbReference>
<dbReference type="InterPro" id="IPR011993">
    <property type="entry name" value="PH-like_dom_sf"/>
</dbReference>
<dbReference type="Pfam" id="PF20400">
    <property type="entry name" value="BAR_4"/>
    <property type="match status" value="1"/>
</dbReference>
<sequence length="446" mass="52530">MNTTEEHLLYWPYAKEQFEKINEFIGRLNLWCTAANDIVKFFTLMHFFEKQKSKFSTRLIKKYNFVTQIINQNSQSLIGLNNIFEPFGNSLINLENKQIEFEKSFWDQILKKLIELRLESVKYTKTIETELIELMNRINKERCETIKQIKIHENALCKRSIILKNAVDPWLTELILVKNLKLMTVRENQFQASFLILLHKIENFEFKIFSELQGILSNYCKLRETVIMENQKYAETSNAGAETFVSNFSSNQPNRTENFTVFQSKRLLEDFPLKINEIKLSKKGILRRKGGFLGKKWLLNLFCLTDTGFLHCFHASNCDKPDDINNYSFIYNDLKKPNAYFSINLQQSKISVEFVKEKAHLFVFEIKIYERKKKRMHLKKIQLKAGSEVEMIDWVALLRLKIDSYIPDGPPTLIFPEEESLMLKVEEAIYTGRSNTDINGNEEVKV</sequence>
<gene>
    <name evidence="2" type="ORF">HK099_003730</name>
</gene>
<dbReference type="Pfam" id="PF00169">
    <property type="entry name" value="PH"/>
    <property type="match status" value="1"/>
</dbReference>
<dbReference type="PANTHER" id="PTHR31941:SF1">
    <property type="entry name" value="CYTOSKELETAL SIGNALING PROTEIN SLM1"/>
    <property type="match status" value="1"/>
</dbReference>
<comment type="caution">
    <text evidence="2">The sequence shown here is derived from an EMBL/GenBank/DDBJ whole genome shotgun (WGS) entry which is preliminary data.</text>
</comment>
<accession>A0AAD5U2Y9</accession>
<name>A0AAD5U2Y9_9FUNG</name>
<protein>
    <recommendedName>
        <fullName evidence="1">PH domain-containing protein</fullName>
    </recommendedName>
</protein>
<dbReference type="EMBL" id="JADGJW010000249">
    <property type="protein sequence ID" value="KAJ3221134.1"/>
    <property type="molecule type" value="Genomic_DNA"/>
</dbReference>
<dbReference type="AlphaFoldDB" id="A0AAD5U2Y9"/>
<evidence type="ECO:0000259" key="1">
    <source>
        <dbReference type="PROSITE" id="PS50003"/>
    </source>
</evidence>
<evidence type="ECO:0000313" key="3">
    <source>
        <dbReference type="Proteomes" id="UP001211065"/>
    </source>
</evidence>
<dbReference type="Proteomes" id="UP001211065">
    <property type="component" value="Unassembled WGS sequence"/>
</dbReference>